<comment type="caution">
    <text evidence="1">The sequence shown here is derived from an EMBL/GenBank/DDBJ whole genome shotgun (WGS) entry which is preliminary data.</text>
</comment>
<protein>
    <submittedName>
        <fullName evidence="1">Uncharacterized protein</fullName>
    </submittedName>
</protein>
<accession>M3FXB8</accession>
<sequence length="124" mass="13961">MKITTIEFSHRNVSIYAHSFESEAVTTHVKSFLSTFQKFKIVAHELSPGLGRVTICSTNPNLNPLEFLESIGKFHLHFSTGKTSIEQDVIVSSLRNPEKRIAAIRLMNALQNIIYLSKPEFISA</sequence>
<organism evidence="1 2">
    <name type="scientific">Leptospira interrogans serovar Grippotyphosa str. LT2186</name>
    <dbReference type="NCBI Taxonomy" id="1001599"/>
    <lineage>
        <taxon>Bacteria</taxon>
        <taxon>Pseudomonadati</taxon>
        <taxon>Spirochaetota</taxon>
        <taxon>Spirochaetia</taxon>
        <taxon>Leptospirales</taxon>
        <taxon>Leptospiraceae</taxon>
        <taxon>Leptospira</taxon>
    </lineage>
</organism>
<dbReference type="EMBL" id="AFME02000116">
    <property type="protein sequence ID" value="EMG12149.1"/>
    <property type="molecule type" value="Genomic_DNA"/>
</dbReference>
<gene>
    <name evidence="1" type="ORF">LEP1GSC151_2770</name>
</gene>
<name>M3FXB8_LEPIR</name>
<dbReference type="BioCyc" id="LINT1001599:G11K9-498-MONOMER"/>
<dbReference type="Proteomes" id="UP000011776">
    <property type="component" value="Unassembled WGS sequence"/>
</dbReference>
<proteinExistence type="predicted"/>
<reference evidence="1 2" key="1">
    <citation type="submission" date="2013-02" db="EMBL/GenBank/DDBJ databases">
        <authorList>
            <person name="Harkins D.M."/>
            <person name="Durkin A.S."/>
            <person name="Brinkac L.M."/>
            <person name="Haft D.H."/>
            <person name="Selengut J.D."/>
            <person name="Sanka R."/>
            <person name="DePew J."/>
            <person name="Purushe J."/>
            <person name="Tulsiani S.M."/>
            <person name="Graham G.C."/>
            <person name="Burns M.-A."/>
            <person name="Dohnt M.F."/>
            <person name="Smythe L.D."/>
            <person name="McKay D.B."/>
            <person name="Craig S.B."/>
            <person name="Vinetz J.M."/>
            <person name="Sutton G.G."/>
            <person name="Nierman W.C."/>
            <person name="Fouts D.E."/>
        </authorList>
    </citation>
    <scope>NUCLEOTIDE SEQUENCE [LARGE SCALE GENOMIC DNA]</scope>
    <source>
        <strain evidence="1 2">LT2186</strain>
    </source>
</reference>
<evidence type="ECO:0000313" key="1">
    <source>
        <dbReference type="EMBL" id="EMG12149.1"/>
    </source>
</evidence>
<dbReference type="AlphaFoldDB" id="M3FXB8"/>
<evidence type="ECO:0000313" key="2">
    <source>
        <dbReference type="Proteomes" id="UP000011776"/>
    </source>
</evidence>